<dbReference type="EC" id="3.1.4.58" evidence="2"/>
<evidence type="ECO:0000313" key="3">
    <source>
        <dbReference type="EMBL" id="MBI4210495.1"/>
    </source>
</evidence>
<name>A0A8T3YKE5_9ARCH</name>
<dbReference type="PANTHER" id="PTHR35561:SF1">
    <property type="entry name" value="RNA 2',3'-CYCLIC PHOSPHODIESTERASE"/>
    <property type="match status" value="1"/>
</dbReference>
<dbReference type="GO" id="GO:0004113">
    <property type="term" value="F:2',3'-cyclic-nucleotide 3'-phosphodiesterase activity"/>
    <property type="evidence" value="ECO:0007669"/>
    <property type="project" value="InterPro"/>
</dbReference>
<proteinExistence type="inferred from homology"/>
<gene>
    <name evidence="3" type="primary">thpR</name>
    <name evidence="3" type="ORF">HY544_03255</name>
</gene>
<dbReference type="HAMAP" id="MF_01940">
    <property type="entry name" value="RNA_CPDase"/>
    <property type="match status" value="1"/>
</dbReference>
<dbReference type="AlphaFoldDB" id="A0A8T3YKE5"/>
<organism evidence="3 4">
    <name type="scientific">Candidatus Iainarchaeum sp</name>
    <dbReference type="NCBI Taxonomy" id="3101447"/>
    <lineage>
        <taxon>Archaea</taxon>
        <taxon>Candidatus Iainarchaeota</taxon>
        <taxon>Candidatus Iainarchaeia</taxon>
        <taxon>Candidatus Iainarchaeales</taxon>
        <taxon>Candidatus Iainarchaeaceae</taxon>
        <taxon>Candidatus Iainarchaeum</taxon>
    </lineage>
</organism>
<dbReference type="Gene3D" id="3.90.1140.10">
    <property type="entry name" value="Cyclic phosphodiesterase"/>
    <property type="match status" value="1"/>
</dbReference>
<keyword evidence="1 2" id="KW-0378">Hydrolase</keyword>
<feature type="active site" description="Proton acceptor" evidence="2">
    <location>
        <position position="119"/>
    </location>
</feature>
<evidence type="ECO:0000256" key="1">
    <source>
        <dbReference type="ARBA" id="ARBA00022801"/>
    </source>
</evidence>
<dbReference type="InterPro" id="IPR009097">
    <property type="entry name" value="Cyclic_Pdiesterase"/>
</dbReference>
<dbReference type="NCBIfam" id="TIGR02258">
    <property type="entry name" value="2_5_ligase"/>
    <property type="match status" value="1"/>
</dbReference>
<dbReference type="InterPro" id="IPR004175">
    <property type="entry name" value="RNA_CPDase"/>
</dbReference>
<comment type="similarity">
    <text evidence="2">Belongs to the 2H phosphoesterase superfamily. ThpR family.</text>
</comment>
<reference evidence="3" key="1">
    <citation type="submission" date="2020-07" db="EMBL/GenBank/DDBJ databases">
        <title>Huge and variable diversity of episymbiotic CPR bacteria and DPANN archaea in groundwater ecosystems.</title>
        <authorList>
            <person name="He C.Y."/>
            <person name="Keren R."/>
            <person name="Whittaker M."/>
            <person name="Farag I.F."/>
            <person name="Doudna J."/>
            <person name="Cate J.H.D."/>
            <person name="Banfield J.F."/>
        </authorList>
    </citation>
    <scope>NUCLEOTIDE SEQUENCE</scope>
    <source>
        <strain evidence="3">NC_groundwater_1296_Ag_S-0.2um_52_80</strain>
    </source>
</reference>
<dbReference type="EMBL" id="JACQPB010000034">
    <property type="protein sequence ID" value="MBI4210495.1"/>
    <property type="molecule type" value="Genomic_DNA"/>
</dbReference>
<sequence>MMRLFVAVRLPEEVKTNISRKLVALVPEEAFKHVEKENLHITICFIGEVLPEDAENLKAGFEKAELQDVAQFTVCCTGIGSFGKNVLWLGITEGAEELGKIAGIVSRGLGIVNPDFHAHITLARNRNASFEEAKEITEKLSKTNFSAEFPANSVCLMASELSRSGPHYEVVSERTFASISSGL</sequence>
<dbReference type="PANTHER" id="PTHR35561">
    <property type="entry name" value="RNA 2',3'-CYCLIC PHOSPHODIESTERASE"/>
    <property type="match status" value="1"/>
</dbReference>
<evidence type="ECO:0000313" key="4">
    <source>
        <dbReference type="Proteomes" id="UP000732298"/>
    </source>
</evidence>
<comment type="catalytic activity">
    <reaction evidence="2">
        <text>a 3'-end 2',3'-cyclophospho-ribonucleotide-RNA + H2O = a 3'-end 2'-phospho-ribonucleotide-RNA + H(+)</text>
        <dbReference type="Rhea" id="RHEA:11828"/>
        <dbReference type="Rhea" id="RHEA-COMP:10464"/>
        <dbReference type="Rhea" id="RHEA-COMP:17353"/>
        <dbReference type="ChEBI" id="CHEBI:15377"/>
        <dbReference type="ChEBI" id="CHEBI:15378"/>
        <dbReference type="ChEBI" id="CHEBI:83064"/>
        <dbReference type="ChEBI" id="CHEBI:173113"/>
        <dbReference type="EC" id="3.1.4.58"/>
    </reaction>
</comment>
<dbReference type="Proteomes" id="UP000732298">
    <property type="component" value="Unassembled WGS sequence"/>
</dbReference>
<comment type="caution">
    <text evidence="3">The sequence shown here is derived from an EMBL/GenBank/DDBJ whole genome shotgun (WGS) entry which is preliminary data.</text>
</comment>
<comment type="function">
    <text evidence="2">Hydrolyzes RNA 2',3'-cyclic phosphodiester to an RNA 2'-phosphomonoester.</text>
</comment>
<evidence type="ECO:0000256" key="2">
    <source>
        <dbReference type="HAMAP-Rule" id="MF_01940"/>
    </source>
</evidence>
<dbReference type="GO" id="GO:0008664">
    <property type="term" value="F:RNA 2',3'-cyclic 3'-phosphodiesterase activity"/>
    <property type="evidence" value="ECO:0007669"/>
    <property type="project" value="UniProtKB-EC"/>
</dbReference>
<feature type="short sequence motif" description="HXTX 2" evidence="2">
    <location>
        <begin position="119"/>
        <end position="122"/>
    </location>
</feature>
<feature type="active site" description="Proton donor" evidence="2">
    <location>
        <position position="40"/>
    </location>
</feature>
<dbReference type="Pfam" id="PF13563">
    <property type="entry name" value="2_5_RNA_ligase2"/>
    <property type="match status" value="1"/>
</dbReference>
<protein>
    <recommendedName>
        <fullName evidence="2">RNA 2',3'-cyclic phosphodiesterase</fullName>
        <shortName evidence="2">RNA 2',3'-CPDase</shortName>
        <ecNumber evidence="2">3.1.4.58</ecNumber>
    </recommendedName>
</protein>
<accession>A0A8T3YKE5</accession>
<feature type="short sequence motif" description="HXTX 1" evidence="2">
    <location>
        <begin position="40"/>
        <end position="43"/>
    </location>
</feature>
<dbReference type="SUPFAM" id="SSF55144">
    <property type="entry name" value="LigT-like"/>
    <property type="match status" value="1"/>
</dbReference>